<proteinExistence type="predicted"/>
<organism evidence="2 3">
    <name type="scientific">Stylosanthes scabra</name>
    <dbReference type="NCBI Taxonomy" id="79078"/>
    <lineage>
        <taxon>Eukaryota</taxon>
        <taxon>Viridiplantae</taxon>
        <taxon>Streptophyta</taxon>
        <taxon>Embryophyta</taxon>
        <taxon>Tracheophyta</taxon>
        <taxon>Spermatophyta</taxon>
        <taxon>Magnoliopsida</taxon>
        <taxon>eudicotyledons</taxon>
        <taxon>Gunneridae</taxon>
        <taxon>Pentapetalae</taxon>
        <taxon>rosids</taxon>
        <taxon>fabids</taxon>
        <taxon>Fabales</taxon>
        <taxon>Fabaceae</taxon>
        <taxon>Papilionoideae</taxon>
        <taxon>50 kb inversion clade</taxon>
        <taxon>dalbergioids sensu lato</taxon>
        <taxon>Dalbergieae</taxon>
        <taxon>Pterocarpus clade</taxon>
        <taxon>Stylosanthes</taxon>
    </lineage>
</organism>
<reference evidence="2 3" key="1">
    <citation type="journal article" date="2023" name="Plants (Basel)">
        <title>Bridging the Gap: Combining Genomics and Transcriptomics Approaches to Understand Stylosanthes scabra, an Orphan Legume from the Brazilian Caatinga.</title>
        <authorList>
            <person name="Ferreira-Neto J.R.C."/>
            <person name="da Silva M.D."/>
            <person name="Binneck E."/>
            <person name="de Melo N.F."/>
            <person name="da Silva R.H."/>
            <person name="de Melo A.L.T.M."/>
            <person name="Pandolfi V."/>
            <person name="Bustamante F.O."/>
            <person name="Brasileiro-Vidal A.C."/>
            <person name="Benko-Iseppon A.M."/>
        </authorList>
    </citation>
    <scope>NUCLEOTIDE SEQUENCE [LARGE SCALE GENOMIC DNA]</scope>
    <source>
        <tissue evidence="2">Leaves</tissue>
    </source>
</reference>
<dbReference type="EMBL" id="JASCZI010001551">
    <property type="protein sequence ID" value="MED6115169.1"/>
    <property type="molecule type" value="Genomic_DNA"/>
</dbReference>
<feature type="non-terminal residue" evidence="2">
    <location>
        <position position="1"/>
    </location>
</feature>
<gene>
    <name evidence="2" type="ORF">PIB30_087608</name>
</gene>
<evidence type="ECO:0000313" key="3">
    <source>
        <dbReference type="Proteomes" id="UP001341840"/>
    </source>
</evidence>
<feature type="region of interest" description="Disordered" evidence="1">
    <location>
        <begin position="1"/>
        <end position="24"/>
    </location>
</feature>
<accession>A0ABU6QU09</accession>
<sequence length="96" mass="10036">AKESIGSKGFMKRSQERRNVASRVASKVASRLHKQLEKLPTNSACCTSNSVGKQKLPTQPASASSVACATIDDAQASCSTNSPKLKARSEISSLGA</sequence>
<evidence type="ECO:0000256" key="1">
    <source>
        <dbReference type="SAM" id="MobiDB-lite"/>
    </source>
</evidence>
<protein>
    <submittedName>
        <fullName evidence="2">Uncharacterized protein</fullName>
    </submittedName>
</protein>
<comment type="caution">
    <text evidence="2">The sequence shown here is derived from an EMBL/GenBank/DDBJ whole genome shotgun (WGS) entry which is preliminary data.</text>
</comment>
<dbReference type="Proteomes" id="UP001341840">
    <property type="component" value="Unassembled WGS sequence"/>
</dbReference>
<name>A0ABU6QU09_9FABA</name>
<evidence type="ECO:0000313" key="2">
    <source>
        <dbReference type="EMBL" id="MED6115169.1"/>
    </source>
</evidence>
<keyword evidence="3" id="KW-1185">Reference proteome</keyword>